<organism evidence="2 3">
    <name type="scientific">Aspergillus taichungensis</name>
    <dbReference type="NCBI Taxonomy" id="482145"/>
    <lineage>
        <taxon>Eukaryota</taxon>
        <taxon>Fungi</taxon>
        <taxon>Dikarya</taxon>
        <taxon>Ascomycota</taxon>
        <taxon>Pezizomycotina</taxon>
        <taxon>Eurotiomycetes</taxon>
        <taxon>Eurotiomycetidae</taxon>
        <taxon>Eurotiales</taxon>
        <taxon>Aspergillaceae</taxon>
        <taxon>Aspergillus</taxon>
        <taxon>Aspergillus subgen. Circumdati</taxon>
    </lineage>
</organism>
<evidence type="ECO:0000313" key="2">
    <source>
        <dbReference type="EMBL" id="PLN85206.1"/>
    </source>
</evidence>
<feature type="region of interest" description="Disordered" evidence="1">
    <location>
        <begin position="189"/>
        <end position="225"/>
    </location>
</feature>
<dbReference type="OrthoDB" id="4283126at2759"/>
<keyword evidence="3" id="KW-1185">Reference proteome</keyword>
<name>A0A2J5I5M5_9EURO</name>
<dbReference type="Proteomes" id="UP000235023">
    <property type="component" value="Unassembled WGS sequence"/>
</dbReference>
<feature type="compositionally biased region" description="Polar residues" evidence="1">
    <location>
        <begin position="195"/>
        <end position="205"/>
    </location>
</feature>
<proteinExistence type="predicted"/>
<protein>
    <submittedName>
        <fullName evidence="2">Uncharacterized protein</fullName>
    </submittedName>
</protein>
<gene>
    <name evidence="2" type="ORF">BDW42DRAFT_191044</name>
</gene>
<reference evidence="3" key="1">
    <citation type="submission" date="2017-12" db="EMBL/GenBank/DDBJ databases">
        <authorList>
            <consortium name="DOE Joint Genome Institute"/>
            <person name="Mondo S.J."/>
            <person name="Kjaerbolling I."/>
            <person name="Vesth T.C."/>
            <person name="Frisvad J.C."/>
            <person name="Nybo J.L."/>
            <person name="Theobald S."/>
            <person name="Kuo A."/>
            <person name="Bowyer P."/>
            <person name="Matsuda Y."/>
            <person name="Lyhne E.K."/>
            <person name="Kogle M.E."/>
            <person name="Clum A."/>
            <person name="Lipzen A."/>
            <person name="Salamov A."/>
            <person name="Ngan C.Y."/>
            <person name="Daum C."/>
            <person name="Chiniquy J."/>
            <person name="Barry K."/>
            <person name="LaButti K."/>
            <person name="Haridas S."/>
            <person name="Simmons B.A."/>
            <person name="Magnuson J.K."/>
            <person name="Mortensen U.H."/>
            <person name="Larsen T.O."/>
            <person name="Grigoriev I.V."/>
            <person name="Baker S.E."/>
            <person name="Andersen M.R."/>
            <person name="Nordberg H.P."/>
            <person name="Cantor M.N."/>
            <person name="Hua S.X."/>
        </authorList>
    </citation>
    <scope>NUCLEOTIDE SEQUENCE [LARGE SCALE GENOMIC DNA]</scope>
    <source>
        <strain evidence="3">IBT 19404</strain>
    </source>
</reference>
<dbReference type="EMBL" id="KZ559506">
    <property type="protein sequence ID" value="PLN85206.1"/>
    <property type="molecule type" value="Genomic_DNA"/>
</dbReference>
<sequence>MPGDAVEHADMMFMQPRLNRGLGFDLESITRHQNRSLFEVRTGRNDTSRLIMNGPHGLNCHSCTDCRFDPAPYSPAPYNPVCHGCAGITRKQDTADALRVISELSVRTLRGYREQPKHFDEHQNLQETLQQTTADLEESGNLADLLYETKQQMRTVIDYLLKKRGTAPSAESYAFKIVLYRVLNQLEGTEGDRTGGSQVSAASNEFKTEGTADFASTSESSYKPV</sequence>
<evidence type="ECO:0000256" key="1">
    <source>
        <dbReference type="SAM" id="MobiDB-lite"/>
    </source>
</evidence>
<accession>A0A2J5I5M5</accession>
<dbReference type="AlphaFoldDB" id="A0A2J5I5M5"/>
<feature type="compositionally biased region" description="Polar residues" evidence="1">
    <location>
        <begin position="214"/>
        <end position="225"/>
    </location>
</feature>
<evidence type="ECO:0000313" key="3">
    <source>
        <dbReference type="Proteomes" id="UP000235023"/>
    </source>
</evidence>